<sequence>MSEPAIHADVVGSLLRPDWLLAARQKHEAGDLSSADFKAAEDRAVDEAIALQEGVGLPVLSDGEMRRLSFQAQLPAAVEGFGAF</sequence>
<gene>
    <name evidence="2" type="ORF">METZ01_LOCUS295145</name>
</gene>
<dbReference type="PANTHER" id="PTHR43844:SF2">
    <property type="entry name" value="SYNTHASE, VITAMIN-B12 INDEPENDENT, PUTATIVE (AFU_ORTHOLOGUE AFUA_3G12060)-RELATED"/>
    <property type="match status" value="1"/>
</dbReference>
<evidence type="ECO:0000259" key="1">
    <source>
        <dbReference type="Pfam" id="PF01717"/>
    </source>
</evidence>
<dbReference type="InterPro" id="IPR002629">
    <property type="entry name" value="Met_Synth_C/arc"/>
</dbReference>
<organism evidence="2">
    <name type="scientific">marine metagenome</name>
    <dbReference type="NCBI Taxonomy" id="408172"/>
    <lineage>
        <taxon>unclassified sequences</taxon>
        <taxon>metagenomes</taxon>
        <taxon>ecological metagenomes</taxon>
    </lineage>
</organism>
<dbReference type="GO" id="GO:0008270">
    <property type="term" value="F:zinc ion binding"/>
    <property type="evidence" value="ECO:0007669"/>
    <property type="project" value="InterPro"/>
</dbReference>
<dbReference type="AlphaFoldDB" id="A0A382M4Z1"/>
<reference evidence="2" key="1">
    <citation type="submission" date="2018-05" db="EMBL/GenBank/DDBJ databases">
        <authorList>
            <person name="Lanie J.A."/>
            <person name="Ng W.-L."/>
            <person name="Kazmierczak K.M."/>
            <person name="Andrzejewski T.M."/>
            <person name="Davidsen T.M."/>
            <person name="Wayne K.J."/>
            <person name="Tettelin H."/>
            <person name="Glass J.I."/>
            <person name="Rusch D."/>
            <person name="Podicherti R."/>
            <person name="Tsui H.-C.T."/>
            <person name="Winkler M.E."/>
        </authorList>
    </citation>
    <scope>NUCLEOTIDE SEQUENCE</scope>
</reference>
<feature type="non-terminal residue" evidence="2">
    <location>
        <position position="84"/>
    </location>
</feature>
<accession>A0A382M4Z1</accession>
<dbReference type="PANTHER" id="PTHR43844">
    <property type="entry name" value="METHIONINE SYNTHASE"/>
    <property type="match status" value="1"/>
</dbReference>
<dbReference type="Gene3D" id="3.20.20.210">
    <property type="match status" value="1"/>
</dbReference>
<feature type="domain" description="Cobalamin-independent methionine synthase MetE C-terminal/archaeal" evidence="1">
    <location>
        <begin position="18"/>
        <end position="83"/>
    </location>
</feature>
<dbReference type="SUPFAM" id="SSF51726">
    <property type="entry name" value="UROD/MetE-like"/>
    <property type="match status" value="1"/>
</dbReference>
<proteinExistence type="predicted"/>
<dbReference type="EMBL" id="UINC01090389">
    <property type="protein sequence ID" value="SVC42291.1"/>
    <property type="molecule type" value="Genomic_DNA"/>
</dbReference>
<dbReference type="GO" id="GO:0009086">
    <property type="term" value="P:methionine biosynthetic process"/>
    <property type="evidence" value="ECO:0007669"/>
    <property type="project" value="InterPro"/>
</dbReference>
<evidence type="ECO:0000313" key="2">
    <source>
        <dbReference type="EMBL" id="SVC42291.1"/>
    </source>
</evidence>
<name>A0A382M4Z1_9ZZZZ</name>
<protein>
    <recommendedName>
        <fullName evidence="1">Cobalamin-independent methionine synthase MetE C-terminal/archaeal domain-containing protein</fullName>
    </recommendedName>
</protein>
<dbReference type="GO" id="GO:0003871">
    <property type="term" value="F:5-methyltetrahydropteroyltriglutamate-homocysteine S-methyltransferase activity"/>
    <property type="evidence" value="ECO:0007669"/>
    <property type="project" value="InterPro"/>
</dbReference>
<dbReference type="Pfam" id="PF01717">
    <property type="entry name" value="Meth_synt_2"/>
    <property type="match status" value="1"/>
</dbReference>
<dbReference type="InterPro" id="IPR038071">
    <property type="entry name" value="UROD/MetE-like_sf"/>
</dbReference>